<evidence type="ECO:0000256" key="5">
    <source>
        <dbReference type="ARBA" id="ARBA00022741"/>
    </source>
</evidence>
<keyword evidence="7" id="KW-0067">ATP-binding</keyword>
<comment type="caution">
    <text evidence="10">The sequence shown here is derived from an EMBL/GenBank/DDBJ whole genome shotgun (WGS) entry which is preliminary data.</text>
</comment>
<dbReference type="SUPFAM" id="SSF55781">
    <property type="entry name" value="GAF domain-like"/>
    <property type="match status" value="1"/>
</dbReference>
<evidence type="ECO:0000256" key="1">
    <source>
        <dbReference type="ARBA" id="ARBA00000085"/>
    </source>
</evidence>
<dbReference type="AlphaFoldDB" id="A0A7V1LLD7"/>
<dbReference type="PRINTS" id="PR00344">
    <property type="entry name" value="BCTRLSENSOR"/>
</dbReference>
<dbReference type="EC" id="2.7.13.3" evidence="2"/>
<evidence type="ECO:0000256" key="8">
    <source>
        <dbReference type="ARBA" id="ARBA00023012"/>
    </source>
</evidence>
<dbReference type="InterPro" id="IPR003594">
    <property type="entry name" value="HATPase_dom"/>
</dbReference>
<evidence type="ECO:0000256" key="2">
    <source>
        <dbReference type="ARBA" id="ARBA00012438"/>
    </source>
</evidence>
<dbReference type="InterPro" id="IPR011006">
    <property type="entry name" value="CheY-like_superfamily"/>
</dbReference>
<organism evidence="10">
    <name type="scientific">Caldithrix abyssi</name>
    <dbReference type="NCBI Taxonomy" id="187145"/>
    <lineage>
        <taxon>Bacteria</taxon>
        <taxon>Pseudomonadati</taxon>
        <taxon>Calditrichota</taxon>
        <taxon>Calditrichia</taxon>
        <taxon>Calditrichales</taxon>
        <taxon>Calditrichaceae</taxon>
        <taxon>Caldithrix</taxon>
    </lineage>
</organism>
<dbReference type="InterPro" id="IPR003661">
    <property type="entry name" value="HisK_dim/P_dom"/>
</dbReference>
<evidence type="ECO:0000256" key="3">
    <source>
        <dbReference type="ARBA" id="ARBA00022553"/>
    </source>
</evidence>
<dbReference type="InterPro" id="IPR005467">
    <property type="entry name" value="His_kinase_dom"/>
</dbReference>
<dbReference type="Proteomes" id="UP000886005">
    <property type="component" value="Unassembled WGS sequence"/>
</dbReference>
<dbReference type="Pfam" id="PF00512">
    <property type="entry name" value="HisKA"/>
    <property type="match status" value="1"/>
</dbReference>
<dbReference type="SUPFAM" id="SSF55874">
    <property type="entry name" value="ATPase domain of HSP90 chaperone/DNA topoisomerase II/histidine kinase"/>
    <property type="match status" value="1"/>
</dbReference>
<protein>
    <recommendedName>
        <fullName evidence="2">histidine kinase</fullName>
        <ecNumber evidence="2">2.7.13.3</ecNumber>
    </recommendedName>
</protein>
<dbReference type="SUPFAM" id="SSF47384">
    <property type="entry name" value="Homodimeric domain of signal transducing histidine kinase"/>
    <property type="match status" value="1"/>
</dbReference>
<evidence type="ECO:0000256" key="6">
    <source>
        <dbReference type="ARBA" id="ARBA00022777"/>
    </source>
</evidence>
<dbReference type="PANTHER" id="PTHR43065:SF10">
    <property type="entry name" value="PEROXIDE STRESS-ACTIVATED HISTIDINE KINASE MAK3"/>
    <property type="match status" value="1"/>
</dbReference>
<reference evidence="10" key="1">
    <citation type="journal article" date="2020" name="mSystems">
        <title>Genome- and Community-Level Interaction Insights into Carbon Utilization and Element Cycling Functions of Hydrothermarchaeota in Hydrothermal Sediment.</title>
        <authorList>
            <person name="Zhou Z."/>
            <person name="Liu Y."/>
            <person name="Xu W."/>
            <person name="Pan J."/>
            <person name="Luo Z.H."/>
            <person name="Li M."/>
        </authorList>
    </citation>
    <scope>NUCLEOTIDE SEQUENCE [LARGE SCALE GENOMIC DNA]</scope>
    <source>
        <strain evidence="10">HyVt-456</strain>
    </source>
</reference>
<dbReference type="Gene3D" id="3.30.450.20">
    <property type="entry name" value="PAS domain"/>
    <property type="match status" value="1"/>
</dbReference>
<keyword evidence="4" id="KW-0808">Transferase</keyword>
<evidence type="ECO:0000256" key="7">
    <source>
        <dbReference type="ARBA" id="ARBA00022840"/>
    </source>
</evidence>
<dbReference type="EMBL" id="DRLD01000152">
    <property type="protein sequence ID" value="HED10113.1"/>
    <property type="molecule type" value="Genomic_DNA"/>
</dbReference>
<comment type="catalytic activity">
    <reaction evidence="1">
        <text>ATP + protein L-histidine = ADP + protein N-phospho-L-histidine.</text>
        <dbReference type="EC" id="2.7.13.3"/>
    </reaction>
</comment>
<gene>
    <name evidence="10" type="ORF">ENJ10_05465</name>
</gene>
<dbReference type="PANTHER" id="PTHR43065">
    <property type="entry name" value="SENSOR HISTIDINE KINASE"/>
    <property type="match status" value="1"/>
</dbReference>
<dbReference type="Pfam" id="PF02518">
    <property type="entry name" value="HATPase_c"/>
    <property type="match status" value="1"/>
</dbReference>
<keyword evidence="3" id="KW-0597">Phosphoprotein</keyword>
<dbReference type="InterPro" id="IPR036890">
    <property type="entry name" value="HATPase_C_sf"/>
</dbReference>
<evidence type="ECO:0000256" key="4">
    <source>
        <dbReference type="ARBA" id="ARBA00022679"/>
    </source>
</evidence>
<dbReference type="Gene3D" id="3.30.565.10">
    <property type="entry name" value="Histidine kinase-like ATPase, C-terminal domain"/>
    <property type="match status" value="1"/>
</dbReference>
<dbReference type="Gene3D" id="1.10.287.130">
    <property type="match status" value="1"/>
</dbReference>
<proteinExistence type="predicted"/>
<dbReference type="GO" id="GO:0005524">
    <property type="term" value="F:ATP binding"/>
    <property type="evidence" value="ECO:0007669"/>
    <property type="project" value="UniProtKB-KW"/>
</dbReference>
<name>A0A7V1LLD7_CALAY</name>
<dbReference type="PROSITE" id="PS50109">
    <property type="entry name" value="HIS_KIN"/>
    <property type="match status" value="1"/>
</dbReference>
<keyword evidence="6" id="KW-0418">Kinase</keyword>
<dbReference type="CDD" id="cd00082">
    <property type="entry name" value="HisKA"/>
    <property type="match status" value="1"/>
</dbReference>
<dbReference type="InterPro" id="IPR029016">
    <property type="entry name" value="GAF-like_dom_sf"/>
</dbReference>
<dbReference type="SMART" id="SM00387">
    <property type="entry name" value="HATPase_c"/>
    <property type="match status" value="1"/>
</dbReference>
<evidence type="ECO:0000259" key="9">
    <source>
        <dbReference type="PROSITE" id="PS50109"/>
    </source>
</evidence>
<keyword evidence="8" id="KW-0902">Two-component regulatory system</keyword>
<dbReference type="InterPro" id="IPR036097">
    <property type="entry name" value="HisK_dim/P_sf"/>
</dbReference>
<keyword evidence="5" id="KW-0547">Nucleotide-binding</keyword>
<accession>A0A7V1LLD7</accession>
<dbReference type="SMART" id="SM00388">
    <property type="entry name" value="HisKA"/>
    <property type="match status" value="1"/>
</dbReference>
<dbReference type="Gene3D" id="3.30.450.40">
    <property type="match status" value="1"/>
</dbReference>
<dbReference type="InterPro" id="IPR004358">
    <property type="entry name" value="Sig_transdc_His_kin-like_C"/>
</dbReference>
<dbReference type="SUPFAM" id="SSF52172">
    <property type="entry name" value="CheY-like"/>
    <property type="match status" value="1"/>
</dbReference>
<dbReference type="GO" id="GO:0000155">
    <property type="term" value="F:phosphorelay sensor kinase activity"/>
    <property type="evidence" value="ECO:0007669"/>
    <property type="project" value="InterPro"/>
</dbReference>
<evidence type="ECO:0000313" key="10">
    <source>
        <dbReference type="EMBL" id="HED10113.1"/>
    </source>
</evidence>
<feature type="domain" description="Histidine kinase" evidence="9">
    <location>
        <begin position="464"/>
        <end position="690"/>
    </location>
</feature>
<sequence>MSSGQVSLCVISNDIERLDYFINLLNDPSHRIIAGNFLQAMQDLLVEENPELVILDFVSFDNFDYRQIEPLRLEKNYSITPFVFIVDPQNLRLVSQLYKDPHNRIIFEPVNKYLLVAEIRNSIHLSQLERKVSLYKNIVEGEKQMISYMDHLLELGRLADFSDKYKLLNYIQTTFIKRLEMALAVELGVLGVMKNGQNQLEIRLLSEDGKELFRVLNLSLANSSINELFKENFPRIYEDDMLNDPFIRELEEILGYKISGLLFIPLVLLQKPVGGFILLNKLYRNDFSENDLAFSTIAAQKVVFQLEALELAAGGLEEKVVQRLPVDSVARNSYLLETVLSAVDFGLVIFDGHQRIHYVNKAGLVILNMKEQPKTLEKLFDAKSYEHIKTNIRNANFPVVRQELQIPREQSLDFYIGYSIYSMEWDQKQNYYILVFSEISQTKRLQAEILRMDRMASLGMLSSGIAHEIRNPLAGIKTMAQNMEEEIDEDSLVQENVQRIIRQVDRLDELLRSFFKYAKPARPELKRISLQSIVREIHHLLGQNMKNQSIHLVEKYDDNLLFLFVDGNQIQQVLINMLLNSIQAMPDGGTITLFAKNATKDAAPAVDRRKRNPGLLSDSFVEIIVADTGTGFNEKVKAQIFNPFFTNKATGTGLGLAIVYQIVREHGGQIDVESTVGVGTKFRILLPAVEPQIESLLPKNES</sequence>